<evidence type="ECO:0000259" key="4">
    <source>
        <dbReference type="Pfam" id="PF14541"/>
    </source>
</evidence>
<accession>A0A9Q0EZT7</accession>
<dbReference type="InterPro" id="IPR032861">
    <property type="entry name" value="TAXi_N"/>
</dbReference>
<evidence type="ECO:0000256" key="2">
    <source>
        <dbReference type="ARBA" id="ARBA00022670"/>
    </source>
</evidence>
<protein>
    <recommendedName>
        <fullName evidence="8">Xylanase inhibitor N-terminal domain-containing protein</fullName>
    </recommendedName>
</protein>
<dbReference type="Pfam" id="PF14543">
    <property type="entry name" value="TAXi_N"/>
    <property type="match status" value="1"/>
</dbReference>
<keyword evidence="7" id="KW-1185">Reference proteome</keyword>
<dbReference type="Pfam" id="PF14541">
    <property type="entry name" value="TAXi_C"/>
    <property type="match status" value="1"/>
</dbReference>
<dbReference type="InterPro" id="IPR032799">
    <property type="entry name" value="TAXi_C"/>
</dbReference>
<dbReference type="GO" id="GO:0005576">
    <property type="term" value="C:extracellular region"/>
    <property type="evidence" value="ECO:0007669"/>
    <property type="project" value="TreeGrafter"/>
</dbReference>
<dbReference type="GO" id="GO:0006508">
    <property type="term" value="P:proteolysis"/>
    <property type="evidence" value="ECO:0007669"/>
    <property type="project" value="UniProtKB-KW"/>
</dbReference>
<sequence>MQTNQSKTNRSFSIALFDRSSISLNVSFNVSLNSLLRRDVMQVAVLTSLLCNSTSSLYLESFGANVVSGFMGGEYFVRMLLGYRHSNVIESSYHFGGILCLGWARMSVIDQFSNSIGRVFNYCLATCTNSSPGRITFGREAIASVGGTRLPISEEVFKLRNGNGGVIIDTGNNCDKIAYESLRDAYLAQTSNIPRVPPICEFEICYNLIGMKASQL</sequence>
<evidence type="ECO:0000313" key="6">
    <source>
        <dbReference type="EMBL" id="KAJ4822566.1"/>
    </source>
</evidence>
<dbReference type="Proteomes" id="UP001141552">
    <property type="component" value="Unassembled WGS sequence"/>
</dbReference>
<organism evidence="6 7">
    <name type="scientific">Turnera subulata</name>
    <dbReference type="NCBI Taxonomy" id="218843"/>
    <lineage>
        <taxon>Eukaryota</taxon>
        <taxon>Viridiplantae</taxon>
        <taxon>Streptophyta</taxon>
        <taxon>Embryophyta</taxon>
        <taxon>Tracheophyta</taxon>
        <taxon>Spermatophyta</taxon>
        <taxon>Magnoliopsida</taxon>
        <taxon>eudicotyledons</taxon>
        <taxon>Gunneridae</taxon>
        <taxon>Pentapetalae</taxon>
        <taxon>rosids</taxon>
        <taxon>fabids</taxon>
        <taxon>Malpighiales</taxon>
        <taxon>Passifloraceae</taxon>
        <taxon>Turnera</taxon>
    </lineage>
</organism>
<dbReference type="PANTHER" id="PTHR47967">
    <property type="entry name" value="OS07G0603500 PROTEIN-RELATED"/>
    <property type="match status" value="1"/>
</dbReference>
<gene>
    <name evidence="6" type="ORF">Tsubulata_034295</name>
</gene>
<evidence type="ECO:0000256" key="3">
    <source>
        <dbReference type="ARBA" id="ARBA00022801"/>
    </source>
</evidence>
<feature type="domain" description="Xylanase inhibitor N-terminal" evidence="5">
    <location>
        <begin position="62"/>
        <end position="138"/>
    </location>
</feature>
<dbReference type="Gene3D" id="2.40.70.10">
    <property type="entry name" value="Acid Proteases"/>
    <property type="match status" value="2"/>
</dbReference>
<feature type="domain" description="Xylanase inhibitor C-terminal" evidence="4">
    <location>
        <begin position="144"/>
        <end position="213"/>
    </location>
</feature>
<feature type="non-terminal residue" evidence="6">
    <location>
        <position position="1"/>
    </location>
</feature>
<dbReference type="EMBL" id="JAKUCV010007636">
    <property type="protein sequence ID" value="KAJ4822566.1"/>
    <property type="molecule type" value="Genomic_DNA"/>
</dbReference>
<dbReference type="AlphaFoldDB" id="A0A9Q0EZT7"/>
<evidence type="ECO:0000256" key="1">
    <source>
        <dbReference type="ARBA" id="ARBA00007447"/>
    </source>
</evidence>
<evidence type="ECO:0008006" key="8">
    <source>
        <dbReference type="Google" id="ProtNLM"/>
    </source>
</evidence>
<comment type="similarity">
    <text evidence="1">Belongs to the peptidase A1 family.</text>
</comment>
<dbReference type="SUPFAM" id="SSF50630">
    <property type="entry name" value="Acid proteases"/>
    <property type="match status" value="1"/>
</dbReference>
<dbReference type="GO" id="GO:0008233">
    <property type="term" value="F:peptidase activity"/>
    <property type="evidence" value="ECO:0007669"/>
    <property type="project" value="UniProtKB-KW"/>
</dbReference>
<reference evidence="6" key="1">
    <citation type="submission" date="2022-02" db="EMBL/GenBank/DDBJ databases">
        <authorList>
            <person name="Henning P.M."/>
            <person name="McCubbin A.G."/>
            <person name="Shore J.S."/>
        </authorList>
    </citation>
    <scope>NUCLEOTIDE SEQUENCE</scope>
    <source>
        <strain evidence="6">F60SS</strain>
        <tissue evidence="6">Leaves</tissue>
    </source>
</reference>
<dbReference type="OrthoDB" id="1107592at2759"/>
<comment type="caution">
    <text evidence="6">The sequence shown here is derived from an EMBL/GenBank/DDBJ whole genome shotgun (WGS) entry which is preliminary data.</text>
</comment>
<dbReference type="PANTHER" id="PTHR47967:SF128">
    <property type="entry name" value="ASPARTIC PROTEINASE CDR1-LIKE"/>
    <property type="match status" value="1"/>
</dbReference>
<reference evidence="6" key="2">
    <citation type="journal article" date="2023" name="Plants (Basel)">
        <title>Annotation of the Turnera subulata (Passifloraceae) Draft Genome Reveals the S-Locus Evolved after the Divergence of Turneroideae from Passifloroideae in a Stepwise Manner.</title>
        <authorList>
            <person name="Henning P.M."/>
            <person name="Roalson E.H."/>
            <person name="Mir W."/>
            <person name="McCubbin A.G."/>
            <person name="Shore J.S."/>
        </authorList>
    </citation>
    <scope>NUCLEOTIDE SEQUENCE</scope>
    <source>
        <strain evidence="6">F60SS</strain>
    </source>
</reference>
<name>A0A9Q0EZT7_9ROSI</name>
<proteinExistence type="inferred from homology"/>
<keyword evidence="2" id="KW-0645">Protease</keyword>
<evidence type="ECO:0000313" key="7">
    <source>
        <dbReference type="Proteomes" id="UP001141552"/>
    </source>
</evidence>
<keyword evidence="3" id="KW-0378">Hydrolase</keyword>
<evidence type="ECO:0000259" key="5">
    <source>
        <dbReference type="Pfam" id="PF14543"/>
    </source>
</evidence>
<dbReference type="InterPro" id="IPR051708">
    <property type="entry name" value="Plant_Aspart_Prot_A1"/>
</dbReference>
<dbReference type="InterPro" id="IPR021109">
    <property type="entry name" value="Peptidase_aspartic_dom_sf"/>
</dbReference>